<proteinExistence type="inferred from homology"/>
<protein>
    <submittedName>
        <fullName evidence="8">Uncharacterized protein</fullName>
    </submittedName>
</protein>
<accession>A0ABP0T159</accession>
<evidence type="ECO:0000256" key="1">
    <source>
        <dbReference type="ARBA" id="ARBA00004141"/>
    </source>
</evidence>
<evidence type="ECO:0000256" key="5">
    <source>
        <dbReference type="ARBA" id="ARBA00023136"/>
    </source>
</evidence>
<evidence type="ECO:0000256" key="3">
    <source>
        <dbReference type="ARBA" id="ARBA00022692"/>
    </source>
</evidence>
<evidence type="ECO:0000313" key="8">
    <source>
        <dbReference type="EMBL" id="CAK9118338.1"/>
    </source>
</evidence>
<dbReference type="Proteomes" id="UP001642484">
    <property type="component" value="Unassembled WGS sequence"/>
</dbReference>
<evidence type="ECO:0000256" key="4">
    <source>
        <dbReference type="ARBA" id="ARBA00022989"/>
    </source>
</evidence>
<keyword evidence="3 7" id="KW-0812">Transmembrane</keyword>
<dbReference type="EMBL" id="CAXAMN010028972">
    <property type="protein sequence ID" value="CAK9118338.1"/>
    <property type="molecule type" value="Genomic_DNA"/>
</dbReference>
<gene>
    <name evidence="8" type="ORF">CCMP2556_LOCUS55438</name>
</gene>
<evidence type="ECO:0000313" key="9">
    <source>
        <dbReference type="Proteomes" id="UP001642484"/>
    </source>
</evidence>
<name>A0ABP0T159_9DINO</name>
<sequence>MITHQPQCSKKQRTNHTGGQDTKACKYATQNTKAVVFSPRLSLGDKFDLYTSIALSFVSIGYAFSALDKYDGGELLVKVPGLCRGANAKWWGVFAFRIAEVTSRATSLALFQCVCRPWGIVTVMSADTVLVVTLAAISQMTRGRKYSRGGGRLLRHNLVYALPSSICLMTPMLEKDSPMTLPPELYYSIRVVELGAMIALMGYRLEWNLDSAREVFKDDALIVYAFVLSTIMMILLCFFLRQFVAVRTLLEAPVEMWHLRPFNVTQQVLRNRILGLDAGFKSRAWASEQRRIMAKIQRAPHRASYLQQAMLLSDLPEMSAAEWDARFLSAKVSYCLEQALHSLATTFSESQKELKVGGVSKRCSRRRGEESTGGRCSWVSETVLVYSIRCISDIV</sequence>
<comment type="similarity">
    <text evidence="2">Belongs to the XK family.</text>
</comment>
<comment type="subcellular location">
    <subcellularLocation>
        <location evidence="1">Membrane</location>
        <topology evidence="1">Multi-pass membrane protein</topology>
    </subcellularLocation>
</comment>
<dbReference type="Pfam" id="PF09815">
    <property type="entry name" value="XK-related"/>
    <property type="match status" value="1"/>
</dbReference>
<organism evidence="8 9">
    <name type="scientific">Durusdinium trenchii</name>
    <dbReference type="NCBI Taxonomy" id="1381693"/>
    <lineage>
        <taxon>Eukaryota</taxon>
        <taxon>Sar</taxon>
        <taxon>Alveolata</taxon>
        <taxon>Dinophyceae</taxon>
        <taxon>Suessiales</taxon>
        <taxon>Symbiodiniaceae</taxon>
        <taxon>Durusdinium</taxon>
    </lineage>
</organism>
<evidence type="ECO:0000256" key="2">
    <source>
        <dbReference type="ARBA" id="ARBA00008789"/>
    </source>
</evidence>
<comment type="caution">
    <text evidence="8">The sequence shown here is derived from an EMBL/GenBank/DDBJ whole genome shotgun (WGS) entry which is preliminary data.</text>
</comment>
<dbReference type="InterPro" id="IPR018629">
    <property type="entry name" value="XK-rel"/>
</dbReference>
<feature type="transmembrane region" description="Helical" evidence="7">
    <location>
        <begin position="118"/>
        <end position="137"/>
    </location>
</feature>
<feature type="region of interest" description="Disordered" evidence="6">
    <location>
        <begin position="1"/>
        <end position="22"/>
    </location>
</feature>
<feature type="transmembrane region" description="Helical" evidence="7">
    <location>
        <begin position="223"/>
        <end position="244"/>
    </location>
</feature>
<reference evidence="8 9" key="1">
    <citation type="submission" date="2024-02" db="EMBL/GenBank/DDBJ databases">
        <authorList>
            <person name="Chen Y."/>
            <person name="Shah S."/>
            <person name="Dougan E. K."/>
            <person name="Thang M."/>
            <person name="Chan C."/>
        </authorList>
    </citation>
    <scope>NUCLEOTIDE SEQUENCE [LARGE SCALE GENOMIC DNA]</scope>
</reference>
<evidence type="ECO:0000256" key="6">
    <source>
        <dbReference type="SAM" id="MobiDB-lite"/>
    </source>
</evidence>
<keyword evidence="4 7" id="KW-1133">Transmembrane helix</keyword>
<keyword evidence="9" id="KW-1185">Reference proteome</keyword>
<feature type="compositionally biased region" description="Polar residues" evidence="6">
    <location>
        <begin position="1"/>
        <end position="20"/>
    </location>
</feature>
<evidence type="ECO:0000256" key="7">
    <source>
        <dbReference type="SAM" id="Phobius"/>
    </source>
</evidence>
<keyword evidence="5 7" id="KW-0472">Membrane</keyword>
<feature type="transmembrane region" description="Helical" evidence="7">
    <location>
        <begin position="47"/>
        <end position="67"/>
    </location>
</feature>